<dbReference type="PROSITE" id="PS51755">
    <property type="entry name" value="OMPR_PHOB"/>
    <property type="match status" value="1"/>
</dbReference>
<dbReference type="InterPro" id="IPR016032">
    <property type="entry name" value="Sig_transdc_resp-reg_C-effctor"/>
</dbReference>
<dbReference type="Proteomes" id="UP000008207">
    <property type="component" value="Chromosome"/>
</dbReference>
<evidence type="ECO:0000256" key="6">
    <source>
        <dbReference type="PROSITE-ProRule" id="PRU00169"/>
    </source>
</evidence>
<dbReference type="AlphaFoldDB" id="B8IIA5"/>
<feature type="domain" description="Response regulatory" evidence="8">
    <location>
        <begin position="1"/>
        <end position="113"/>
    </location>
</feature>
<evidence type="ECO:0000259" key="8">
    <source>
        <dbReference type="PROSITE" id="PS50110"/>
    </source>
</evidence>
<proteinExistence type="predicted"/>
<dbReference type="GO" id="GO:0005829">
    <property type="term" value="C:cytosol"/>
    <property type="evidence" value="ECO:0007669"/>
    <property type="project" value="TreeGrafter"/>
</dbReference>
<dbReference type="InterPro" id="IPR001789">
    <property type="entry name" value="Sig_transdc_resp-reg_receiver"/>
</dbReference>
<dbReference type="PANTHER" id="PTHR48111:SF4">
    <property type="entry name" value="DNA-BINDING DUAL TRANSCRIPTIONAL REGULATOR OMPR"/>
    <property type="match status" value="1"/>
</dbReference>
<evidence type="ECO:0000259" key="9">
    <source>
        <dbReference type="PROSITE" id="PS51755"/>
    </source>
</evidence>
<dbReference type="eggNOG" id="COG0745">
    <property type="taxonomic scope" value="Bacteria"/>
</dbReference>
<dbReference type="InterPro" id="IPR001867">
    <property type="entry name" value="OmpR/PhoB-type_DNA-bd"/>
</dbReference>
<keyword evidence="1 6" id="KW-0597">Phosphoprotein</keyword>
<evidence type="ECO:0000256" key="4">
    <source>
        <dbReference type="ARBA" id="ARBA00023125"/>
    </source>
</evidence>
<dbReference type="KEGG" id="mno:Mnod_3033"/>
<evidence type="ECO:0000256" key="3">
    <source>
        <dbReference type="ARBA" id="ARBA00023015"/>
    </source>
</evidence>
<dbReference type="GO" id="GO:0006355">
    <property type="term" value="P:regulation of DNA-templated transcription"/>
    <property type="evidence" value="ECO:0007669"/>
    <property type="project" value="InterPro"/>
</dbReference>
<keyword evidence="3" id="KW-0805">Transcription regulation</keyword>
<name>B8IIA5_METNO</name>
<dbReference type="InterPro" id="IPR036388">
    <property type="entry name" value="WH-like_DNA-bd_sf"/>
</dbReference>
<dbReference type="SMART" id="SM00448">
    <property type="entry name" value="REC"/>
    <property type="match status" value="1"/>
</dbReference>
<keyword evidence="2" id="KW-0902">Two-component regulatory system</keyword>
<dbReference type="CDD" id="cd00383">
    <property type="entry name" value="trans_reg_C"/>
    <property type="match status" value="1"/>
</dbReference>
<dbReference type="EMBL" id="CP001349">
    <property type="protein sequence ID" value="ACL57974.1"/>
    <property type="molecule type" value="Genomic_DNA"/>
</dbReference>
<feature type="domain" description="OmpR/PhoB-type" evidence="9">
    <location>
        <begin position="121"/>
        <end position="216"/>
    </location>
</feature>
<dbReference type="GO" id="GO:0000156">
    <property type="term" value="F:phosphorelay response regulator activity"/>
    <property type="evidence" value="ECO:0007669"/>
    <property type="project" value="TreeGrafter"/>
</dbReference>
<dbReference type="GO" id="GO:0000976">
    <property type="term" value="F:transcription cis-regulatory region binding"/>
    <property type="evidence" value="ECO:0007669"/>
    <property type="project" value="TreeGrafter"/>
</dbReference>
<dbReference type="InterPro" id="IPR039420">
    <property type="entry name" value="WalR-like"/>
</dbReference>
<dbReference type="HOGENOM" id="CLU_000445_30_4_5"/>
<dbReference type="InterPro" id="IPR011006">
    <property type="entry name" value="CheY-like_superfamily"/>
</dbReference>
<keyword evidence="4 7" id="KW-0238">DNA-binding</keyword>
<dbReference type="Pfam" id="PF00072">
    <property type="entry name" value="Response_reg"/>
    <property type="match status" value="1"/>
</dbReference>
<organism evidence="10 11">
    <name type="scientific">Methylobacterium nodulans (strain LMG 21967 / CNCM I-2342 / ORS 2060)</name>
    <dbReference type="NCBI Taxonomy" id="460265"/>
    <lineage>
        <taxon>Bacteria</taxon>
        <taxon>Pseudomonadati</taxon>
        <taxon>Pseudomonadota</taxon>
        <taxon>Alphaproteobacteria</taxon>
        <taxon>Hyphomicrobiales</taxon>
        <taxon>Methylobacteriaceae</taxon>
        <taxon>Methylobacterium</taxon>
    </lineage>
</organism>
<protein>
    <submittedName>
        <fullName evidence="10">Two component transcriptional regulator, winged helix family</fullName>
    </submittedName>
</protein>
<dbReference type="PROSITE" id="PS50110">
    <property type="entry name" value="RESPONSE_REGULATORY"/>
    <property type="match status" value="1"/>
</dbReference>
<evidence type="ECO:0000256" key="2">
    <source>
        <dbReference type="ARBA" id="ARBA00023012"/>
    </source>
</evidence>
<evidence type="ECO:0000256" key="5">
    <source>
        <dbReference type="ARBA" id="ARBA00023163"/>
    </source>
</evidence>
<dbReference type="Gene3D" id="6.10.250.690">
    <property type="match status" value="1"/>
</dbReference>
<sequence>MIDDEVDLTAALAEYLGDAGYDVVTATSVATGGAVLAEAAVDLVVLDLSMPGGGGLDLLRTLRTGAAKSVPVLILTALAEPIERVVGLELGADDFLVKPVEPRELAARISGILCRLGMETRETVPFERATVDLTTSRLLRHGAPPERLGPGEVVLIRIFARNPNRVMAREDLLEAAPANSLDANDRSIDTRITRLRRKLDTDAIVTVRGHGYMFVPPVPDLPAGATGDIDAPEEA</sequence>
<dbReference type="PANTHER" id="PTHR48111">
    <property type="entry name" value="REGULATOR OF RPOS"/>
    <property type="match status" value="1"/>
</dbReference>
<dbReference type="GO" id="GO:0032993">
    <property type="term" value="C:protein-DNA complex"/>
    <property type="evidence" value="ECO:0007669"/>
    <property type="project" value="TreeGrafter"/>
</dbReference>
<evidence type="ECO:0000256" key="7">
    <source>
        <dbReference type="PROSITE-ProRule" id="PRU01091"/>
    </source>
</evidence>
<gene>
    <name evidence="10" type="ordered locus">Mnod_3033</name>
</gene>
<feature type="DNA-binding region" description="OmpR/PhoB-type" evidence="7">
    <location>
        <begin position="121"/>
        <end position="216"/>
    </location>
</feature>
<dbReference type="SUPFAM" id="SSF46894">
    <property type="entry name" value="C-terminal effector domain of the bipartite response regulators"/>
    <property type="match status" value="1"/>
</dbReference>
<accession>B8IIA5</accession>
<evidence type="ECO:0000256" key="1">
    <source>
        <dbReference type="ARBA" id="ARBA00022553"/>
    </source>
</evidence>
<keyword evidence="5" id="KW-0804">Transcription</keyword>
<dbReference type="Gene3D" id="3.40.50.2300">
    <property type="match status" value="1"/>
</dbReference>
<evidence type="ECO:0000313" key="11">
    <source>
        <dbReference type="Proteomes" id="UP000008207"/>
    </source>
</evidence>
<dbReference type="Gene3D" id="1.10.10.10">
    <property type="entry name" value="Winged helix-like DNA-binding domain superfamily/Winged helix DNA-binding domain"/>
    <property type="match status" value="1"/>
</dbReference>
<feature type="modified residue" description="4-aspartylphosphate" evidence="6">
    <location>
        <position position="47"/>
    </location>
</feature>
<dbReference type="Pfam" id="PF00486">
    <property type="entry name" value="Trans_reg_C"/>
    <property type="match status" value="1"/>
</dbReference>
<dbReference type="SUPFAM" id="SSF52172">
    <property type="entry name" value="CheY-like"/>
    <property type="match status" value="1"/>
</dbReference>
<evidence type="ECO:0000313" key="10">
    <source>
        <dbReference type="EMBL" id="ACL57974.1"/>
    </source>
</evidence>
<dbReference type="STRING" id="460265.Mnod_3033"/>
<dbReference type="SMART" id="SM00862">
    <property type="entry name" value="Trans_reg_C"/>
    <property type="match status" value="1"/>
</dbReference>
<keyword evidence="11" id="KW-1185">Reference proteome</keyword>
<reference evidence="10 11" key="1">
    <citation type="submission" date="2009-01" db="EMBL/GenBank/DDBJ databases">
        <title>Complete sequence of chromosome of Methylobacterium nodulans ORS 2060.</title>
        <authorList>
            <consortium name="US DOE Joint Genome Institute"/>
            <person name="Lucas S."/>
            <person name="Copeland A."/>
            <person name="Lapidus A."/>
            <person name="Glavina del Rio T."/>
            <person name="Dalin E."/>
            <person name="Tice H."/>
            <person name="Bruce D."/>
            <person name="Goodwin L."/>
            <person name="Pitluck S."/>
            <person name="Sims D."/>
            <person name="Brettin T."/>
            <person name="Detter J.C."/>
            <person name="Han C."/>
            <person name="Larimer F."/>
            <person name="Land M."/>
            <person name="Hauser L."/>
            <person name="Kyrpides N."/>
            <person name="Ivanova N."/>
            <person name="Marx C.J."/>
            <person name="Richardson P."/>
        </authorList>
    </citation>
    <scope>NUCLEOTIDE SEQUENCE [LARGE SCALE GENOMIC DNA]</scope>
    <source>
        <strain evidence="11">LMG 21967 / CNCM I-2342 / ORS 2060</strain>
    </source>
</reference>